<dbReference type="eggNOG" id="KOG3695">
    <property type="taxonomic scope" value="Eukaryota"/>
</dbReference>
<dbReference type="GeneTree" id="ENSGT00950000182936"/>
<feature type="compositionally biased region" description="Polar residues" evidence="1">
    <location>
        <begin position="14"/>
        <end position="23"/>
    </location>
</feature>
<name>H2ZI68_CIOSA</name>
<dbReference type="HOGENOM" id="CLU_007807_2_0_1"/>
<dbReference type="AlphaFoldDB" id="H2ZI68"/>
<feature type="region of interest" description="Disordered" evidence="1">
    <location>
        <begin position="1"/>
        <end position="28"/>
    </location>
</feature>
<evidence type="ECO:0000256" key="1">
    <source>
        <dbReference type="SAM" id="MobiDB-lite"/>
    </source>
</evidence>
<reference evidence="2" key="3">
    <citation type="submission" date="2025-09" db="UniProtKB">
        <authorList>
            <consortium name="Ensembl"/>
        </authorList>
    </citation>
    <scope>IDENTIFICATION</scope>
</reference>
<accession>H2ZI68</accession>
<dbReference type="OMA" id="PRHMEVR"/>
<dbReference type="PANTHER" id="PTHR21705">
    <property type="entry name" value="RAI16 PROTEIN-RELATED"/>
    <property type="match status" value="1"/>
</dbReference>
<evidence type="ECO:0000313" key="3">
    <source>
        <dbReference type="Proteomes" id="UP000007875"/>
    </source>
</evidence>
<dbReference type="Pfam" id="PF10257">
    <property type="entry name" value="RAI16-like"/>
    <property type="match status" value="1"/>
</dbReference>
<organism evidence="2 3">
    <name type="scientific">Ciona savignyi</name>
    <name type="common">Pacific transparent sea squirt</name>
    <dbReference type="NCBI Taxonomy" id="51511"/>
    <lineage>
        <taxon>Eukaryota</taxon>
        <taxon>Metazoa</taxon>
        <taxon>Chordata</taxon>
        <taxon>Tunicata</taxon>
        <taxon>Ascidiacea</taxon>
        <taxon>Phlebobranchia</taxon>
        <taxon>Cionidae</taxon>
        <taxon>Ciona</taxon>
    </lineage>
</organism>
<keyword evidence="3" id="KW-1185">Reference proteome</keyword>
<dbReference type="InterPro" id="IPR019384">
    <property type="entry name" value="FHIP"/>
</dbReference>
<protein>
    <recommendedName>
        <fullName evidence="4">FPL domain-containing protein</fullName>
    </recommendedName>
</protein>
<dbReference type="Proteomes" id="UP000007875">
    <property type="component" value="Unassembled WGS sequence"/>
</dbReference>
<sequence length="333" mass="37838">MSWLKKLTNRESRSQSTQQQGTDITGKLPKGTQDVSQVCLDVFKSYWYQVNGVIDATLPNASFKDGGGAIYNITSDDVDTVRNLLEQMIFLLAEEQSSGQLMGPILEFAITENVFEKLYFWWEHSASFKKEILLNLLKIYEVLISQAQYSLLHHKQLVGPMLKLLSSSDGPRTEELDHHIVLLLNLLCVWINRDATLLEVFFGASQNHGPTKFLLFSLLIDYIHRDGTVGQQARDALLLCMALSSENESVAEYIVETSNFCPVLATGLSGLYSTLPRHMEVRADDWHCLHRSDWSNIVELSKFMNSFEFCNSVIEVAHHTVSEQLIEFMYNGF</sequence>
<evidence type="ECO:0008006" key="4">
    <source>
        <dbReference type="Google" id="ProtNLM"/>
    </source>
</evidence>
<dbReference type="InParanoid" id="H2ZI68"/>
<proteinExistence type="predicted"/>
<dbReference type="STRING" id="51511.ENSCSAVP00000017284"/>
<dbReference type="PANTHER" id="PTHR21705:SF11">
    <property type="entry name" value="FHIP FAMILY PROTEIN CG3558"/>
    <property type="match status" value="1"/>
</dbReference>
<dbReference type="Ensembl" id="ENSCSAVT00000017473.1">
    <property type="protein sequence ID" value="ENSCSAVP00000017284.1"/>
    <property type="gene ID" value="ENSCSAVG00000010179.1"/>
</dbReference>
<evidence type="ECO:0000313" key="2">
    <source>
        <dbReference type="Ensembl" id="ENSCSAVP00000017284.1"/>
    </source>
</evidence>
<reference evidence="3" key="1">
    <citation type="submission" date="2003-08" db="EMBL/GenBank/DDBJ databases">
        <authorList>
            <person name="Birren B."/>
            <person name="Nusbaum C."/>
            <person name="Abebe A."/>
            <person name="Abouelleil A."/>
            <person name="Adekoya E."/>
            <person name="Ait-zahra M."/>
            <person name="Allen N."/>
            <person name="Allen T."/>
            <person name="An P."/>
            <person name="Anderson M."/>
            <person name="Anderson S."/>
            <person name="Arachchi H."/>
            <person name="Armbruster J."/>
            <person name="Bachantsang P."/>
            <person name="Baldwin J."/>
            <person name="Barry A."/>
            <person name="Bayul T."/>
            <person name="Blitshsteyn B."/>
            <person name="Bloom T."/>
            <person name="Blye J."/>
            <person name="Boguslavskiy L."/>
            <person name="Borowsky M."/>
            <person name="Boukhgalter B."/>
            <person name="Brunache A."/>
            <person name="Butler J."/>
            <person name="Calixte N."/>
            <person name="Calvo S."/>
            <person name="Camarata J."/>
            <person name="Campo K."/>
            <person name="Chang J."/>
            <person name="Cheshatsang Y."/>
            <person name="Citroen M."/>
            <person name="Collymore A."/>
            <person name="Considine T."/>
            <person name="Cook A."/>
            <person name="Cooke P."/>
            <person name="Corum B."/>
            <person name="Cuomo C."/>
            <person name="David R."/>
            <person name="Dawoe T."/>
            <person name="Degray S."/>
            <person name="Dodge S."/>
            <person name="Dooley K."/>
            <person name="Dorje P."/>
            <person name="Dorjee K."/>
            <person name="Dorris L."/>
            <person name="Duffey N."/>
            <person name="Dupes A."/>
            <person name="Elkins T."/>
            <person name="Engels R."/>
            <person name="Erickson J."/>
            <person name="Farina A."/>
            <person name="Faro S."/>
            <person name="Ferreira P."/>
            <person name="Fischer H."/>
            <person name="Fitzgerald M."/>
            <person name="Foley K."/>
            <person name="Gage D."/>
            <person name="Galagan J."/>
            <person name="Gearin G."/>
            <person name="Gnerre S."/>
            <person name="Gnirke A."/>
            <person name="Goyette A."/>
            <person name="Graham J."/>
            <person name="Grandbois E."/>
            <person name="Gyaltsen K."/>
            <person name="Hafez N."/>
            <person name="Hagopian D."/>
            <person name="Hagos B."/>
            <person name="Hall J."/>
            <person name="Hatcher B."/>
            <person name="Heller A."/>
            <person name="Higgins H."/>
            <person name="Honan T."/>
            <person name="Horn A."/>
            <person name="Houde N."/>
            <person name="Hughes L."/>
            <person name="Hulme W."/>
            <person name="Husby E."/>
            <person name="Iliev I."/>
            <person name="Jaffe D."/>
            <person name="Jones C."/>
            <person name="Kamal M."/>
            <person name="Kamat A."/>
            <person name="Kamvysselis M."/>
            <person name="Karlsson E."/>
            <person name="Kells C."/>
            <person name="Kieu A."/>
            <person name="Kisner P."/>
            <person name="Kodira C."/>
            <person name="Kulbokas E."/>
            <person name="Labutti K."/>
            <person name="Lama D."/>
            <person name="Landers T."/>
            <person name="Leger J."/>
            <person name="Levine S."/>
            <person name="Lewis D."/>
            <person name="Lewis T."/>
            <person name="Lindblad-toh K."/>
            <person name="Liu X."/>
            <person name="Lokyitsang T."/>
            <person name="Lokyitsang Y."/>
            <person name="Lucien O."/>
            <person name="Lui A."/>
            <person name="Ma L.J."/>
            <person name="Mabbitt R."/>
            <person name="Macdonald J."/>
            <person name="Maclean C."/>
            <person name="Major J."/>
            <person name="Manning J."/>
            <person name="Marabella R."/>
            <person name="Maru K."/>
            <person name="Matthews C."/>
            <person name="Mauceli E."/>
            <person name="Mccarthy M."/>
            <person name="Mcdonough S."/>
            <person name="Mcghee T."/>
            <person name="Meldrim J."/>
            <person name="Meneus L."/>
            <person name="Mesirov J."/>
            <person name="Mihalev A."/>
            <person name="Mihova T."/>
            <person name="Mikkelsen T."/>
            <person name="Mlenga V."/>
            <person name="Moru K."/>
            <person name="Mozes J."/>
            <person name="Mulrain L."/>
            <person name="Munson G."/>
            <person name="Naylor J."/>
            <person name="Newes C."/>
            <person name="Nguyen C."/>
            <person name="Nguyen N."/>
            <person name="Nguyen T."/>
            <person name="Nicol R."/>
            <person name="Nielsen C."/>
            <person name="Nizzari M."/>
            <person name="Norbu C."/>
            <person name="Norbu N."/>
            <person name="O'donnell P."/>
            <person name="Okoawo O."/>
            <person name="O'leary S."/>
            <person name="Omotosho B."/>
            <person name="O'neill K."/>
            <person name="Osman S."/>
            <person name="Parker S."/>
            <person name="Perrin D."/>
            <person name="Phunkhang P."/>
            <person name="Piqani B."/>
            <person name="Purcell S."/>
            <person name="Rachupka T."/>
            <person name="Ramasamy U."/>
            <person name="Rameau R."/>
            <person name="Ray V."/>
            <person name="Raymond C."/>
            <person name="Retta R."/>
            <person name="Richardson S."/>
            <person name="Rise C."/>
            <person name="Rodriguez J."/>
            <person name="Rogers J."/>
            <person name="Rogov P."/>
            <person name="Rutman M."/>
            <person name="Schupbach R."/>
            <person name="Seaman C."/>
            <person name="Settipalli S."/>
            <person name="Sharpe T."/>
            <person name="Sheridan J."/>
            <person name="Sherpa N."/>
            <person name="Shi J."/>
            <person name="Smirnov S."/>
            <person name="Smith C."/>
            <person name="Sougnez C."/>
            <person name="Spencer B."/>
            <person name="Stalker J."/>
            <person name="Stange-thomann N."/>
            <person name="Stavropoulos S."/>
            <person name="Stetson K."/>
            <person name="Stone C."/>
            <person name="Stone S."/>
            <person name="Stubbs M."/>
            <person name="Talamas J."/>
            <person name="Tchuinga P."/>
            <person name="Tenzing P."/>
            <person name="Tesfaye S."/>
            <person name="Theodore J."/>
            <person name="Thoulutsang Y."/>
            <person name="Topham K."/>
            <person name="Towey S."/>
            <person name="Tsamla T."/>
            <person name="Tsomo N."/>
            <person name="Vallee D."/>
            <person name="Vassiliev H."/>
            <person name="Venkataraman V."/>
            <person name="Vinson J."/>
            <person name="Vo A."/>
            <person name="Wade C."/>
            <person name="Wang S."/>
            <person name="Wangchuk T."/>
            <person name="Wangdi T."/>
            <person name="Whittaker C."/>
            <person name="Wilkinson J."/>
            <person name="Wu Y."/>
            <person name="Wyman D."/>
            <person name="Yadav S."/>
            <person name="Yang S."/>
            <person name="Yang X."/>
            <person name="Yeager S."/>
            <person name="Yee E."/>
            <person name="Young G."/>
            <person name="Zainoun J."/>
            <person name="Zembeck L."/>
            <person name="Zimmer A."/>
            <person name="Zody M."/>
            <person name="Lander E."/>
        </authorList>
    </citation>
    <scope>NUCLEOTIDE SEQUENCE [LARGE SCALE GENOMIC DNA]</scope>
</reference>
<reference evidence="2" key="2">
    <citation type="submission" date="2025-08" db="UniProtKB">
        <authorList>
            <consortium name="Ensembl"/>
        </authorList>
    </citation>
    <scope>IDENTIFICATION</scope>
</reference>